<feature type="repeat" description="Solcar" evidence="10">
    <location>
        <begin position="260"/>
        <end position="348"/>
    </location>
</feature>
<keyword evidence="14" id="KW-1185">Reference proteome</keyword>
<dbReference type="PANTHER" id="PTHR24089">
    <property type="entry name" value="SOLUTE CARRIER FAMILY 25"/>
    <property type="match status" value="1"/>
</dbReference>
<evidence type="ECO:0000313" key="13">
    <source>
        <dbReference type="EMBL" id="ORY38541.1"/>
    </source>
</evidence>
<dbReference type="PRINTS" id="PR00926">
    <property type="entry name" value="MITOCARRIER"/>
</dbReference>
<dbReference type="OrthoDB" id="270584at2759"/>
<dbReference type="GO" id="GO:0005743">
    <property type="term" value="C:mitochondrial inner membrane"/>
    <property type="evidence" value="ECO:0007669"/>
    <property type="project" value="UniProtKB-SubCell"/>
</dbReference>
<dbReference type="AlphaFoldDB" id="A0A1Y2BUV7"/>
<keyword evidence="9 10" id="KW-0472">Membrane</keyword>
<dbReference type="PRINTS" id="PR00928">
    <property type="entry name" value="GRAVESDC"/>
</dbReference>
<evidence type="ECO:0000256" key="7">
    <source>
        <dbReference type="ARBA" id="ARBA00022989"/>
    </source>
</evidence>
<dbReference type="STRING" id="329046.A0A1Y2BUV7"/>
<feature type="transmembrane region" description="Helical" evidence="12">
    <location>
        <begin position="319"/>
        <end position="342"/>
    </location>
</feature>
<evidence type="ECO:0000256" key="4">
    <source>
        <dbReference type="ARBA" id="ARBA00022692"/>
    </source>
</evidence>
<dbReference type="GO" id="GO:0055085">
    <property type="term" value="P:transmembrane transport"/>
    <property type="evidence" value="ECO:0007669"/>
    <property type="project" value="InterPro"/>
</dbReference>
<feature type="transmembrane region" description="Helical" evidence="12">
    <location>
        <begin position="256"/>
        <end position="277"/>
    </location>
</feature>
<evidence type="ECO:0000256" key="5">
    <source>
        <dbReference type="ARBA" id="ARBA00022737"/>
    </source>
</evidence>
<evidence type="ECO:0000256" key="10">
    <source>
        <dbReference type="PROSITE-ProRule" id="PRU00282"/>
    </source>
</evidence>
<evidence type="ECO:0000256" key="12">
    <source>
        <dbReference type="SAM" id="Phobius"/>
    </source>
</evidence>
<dbReference type="Pfam" id="PF00153">
    <property type="entry name" value="Mito_carr"/>
    <property type="match status" value="3"/>
</dbReference>
<dbReference type="SUPFAM" id="SSF103506">
    <property type="entry name" value="Mitochondrial carrier"/>
    <property type="match status" value="1"/>
</dbReference>
<evidence type="ECO:0000256" key="8">
    <source>
        <dbReference type="ARBA" id="ARBA00023128"/>
    </source>
</evidence>
<feature type="repeat" description="Solcar" evidence="10">
    <location>
        <begin position="130"/>
        <end position="233"/>
    </location>
</feature>
<keyword evidence="3 11" id="KW-0813">Transport</keyword>
<proteinExistence type="inferred from homology"/>
<reference evidence="13 14" key="1">
    <citation type="submission" date="2016-07" db="EMBL/GenBank/DDBJ databases">
        <title>Pervasive Adenine N6-methylation of Active Genes in Fungi.</title>
        <authorList>
            <consortium name="DOE Joint Genome Institute"/>
            <person name="Mondo S.J."/>
            <person name="Dannebaum R.O."/>
            <person name="Kuo R.C."/>
            <person name="Labutti K."/>
            <person name="Haridas S."/>
            <person name="Kuo A."/>
            <person name="Salamov A."/>
            <person name="Ahrendt S.R."/>
            <person name="Lipzen A."/>
            <person name="Sullivan W."/>
            <person name="Andreopoulos W.B."/>
            <person name="Clum A."/>
            <person name="Lindquist E."/>
            <person name="Daum C."/>
            <person name="Ramamoorthy G.K."/>
            <person name="Gryganskyi A."/>
            <person name="Culley D."/>
            <person name="Magnuson J.K."/>
            <person name="James T.Y."/>
            <person name="O'Malley M.A."/>
            <person name="Stajich J.E."/>
            <person name="Spatafora J.W."/>
            <person name="Visel A."/>
            <person name="Grigoriev I.V."/>
        </authorList>
    </citation>
    <scope>NUCLEOTIDE SEQUENCE [LARGE SCALE GENOMIC DNA]</scope>
    <source>
        <strain evidence="13 14">JEL800</strain>
    </source>
</reference>
<evidence type="ECO:0000256" key="1">
    <source>
        <dbReference type="ARBA" id="ARBA00004448"/>
    </source>
</evidence>
<dbReference type="EMBL" id="MCGO01000043">
    <property type="protein sequence ID" value="ORY38541.1"/>
    <property type="molecule type" value="Genomic_DNA"/>
</dbReference>
<dbReference type="InterPro" id="IPR023395">
    <property type="entry name" value="MCP_dom_sf"/>
</dbReference>
<evidence type="ECO:0000313" key="14">
    <source>
        <dbReference type="Proteomes" id="UP000193642"/>
    </source>
</evidence>
<comment type="similarity">
    <text evidence="2 11">Belongs to the mitochondrial carrier (TC 2.A.29) family.</text>
</comment>
<evidence type="ECO:0000256" key="11">
    <source>
        <dbReference type="RuleBase" id="RU000488"/>
    </source>
</evidence>
<dbReference type="PROSITE" id="PS50920">
    <property type="entry name" value="SOLCAR"/>
    <property type="match status" value="3"/>
</dbReference>
<dbReference type="Proteomes" id="UP000193642">
    <property type="component" value="Unassembled WGS sequence"/>
</dbReference>
<evidence type="ECO:0000256" key="9">
    <source>
        <dbReference type="ARBA" id="ARBA00023136"/>
    </source>
</evidence>
<keyword evidence="4 10" id="KW-0812">Transmembrane</keyword>
<gene>
    <name evidence="13" type="ORF">BCR33DRAFT_720592</name>
</gene>
<accession>A0A1Y2BUV7</accession>
<evidence type="ECO:0000256" key="2">
    <source>
        <dbReference type="ARBA" id="ARBA00006375"/>
    </source>
</evidence>
<comment type="subcellular location">
    <subcellularLocation>
        <location evidence="1">Mitochondrion inner membrane</location>
        <topology evidence="1">Multi-pass membrane protein</topology>
    </subcellularLocation>
</comment>
<keyword evidence="5" id="KW-0677">Repeat</keyword>
<protein>
    <submittedName>
        <fullName evidence="13">Mitochondrial carrier</fullName>
    </submittedName>
</protein>
<name>A0A1Y2BUV7_9FUNG</name>
<feature type="repeat" description="Solcar" evidence="10">
    <location>
        <begin position="38"/>
        <end position="129"/>
    </location>
</feature>
<evidence type="ECO:0000256" key="6">
    <source>
        <dbReference type="ARBA" id="ARBA00022792"/>
    </source>
</evidence>
<evidence type="ECO:0000256" key="3">
    <source>
        <dbReference type="ARBA" id="ARBA00022448"/>
    </source>
</evidence>
<dbReference type="InterPro" id="IPR002167">
    <property type="entry name" value="GDC-like"/>
</dbReference>
<dbReference type="InterPro" id="IPR018108">
    <property type="entry name" value="MCP_transmembrane"/>
</dbReference>
<comment type="caution">
    <text evidence="13">The sequence shown here is derived from an EMBL/GenBank/DDBJ whole genome shotgun (WGS) entry which is preliminary data.</text>
</comment>
<keyword evidence="6" id="KW-0999">Mitochondrion inner membrane</keyword>
<keyword evidence="8" id="KW-0496">Mitochondrion</keyword>
<organism evidence="13 14">
    <name type="scientific">Rhizoclosmatium globosum</name>
    <dbReference type="NCBI Taxonomy" id="329046"/>
    <lineage>
        <taxon>Eukaryota</taxon>
        <taxon>Fungi</taxon>
        <taxon>Fungi incertae sedis</taxon>
        <taxon>Chytridiomycota</taxon>
        <taxon>Chytridiomycota incertae sedis</taxon>
        <taxon>Chytridiomycetes</taxon>
        <taxon>Chytridiales</taxon>
        <taxon>Chytriomycetaceae</taxon>
        <taxon>Rhizoclosmatium</taxon>
    </lineage>
</organism>
<dbReference type="InterPro" id="IPR002067">
    <property type="entry name" value="MCP"/>
</dbReference>
<sequence length="351" mass="39048">MFTDATSVTIALQPTTNVSHVGNFESAAKCKTHKQNGAYVRKSLIAGGIAGCAAKTVIAPLDRAKILFQTNNPQYAKYSGTFLGVFRAIREIYSLHGIPGLFQGHSATILRIFPYAAQYKDWIMPRKEDETPFRRTVAGSMAGVSSLFVSYPLDLLRTRMACENRIVTNDGRMKNVGLVDVAKLIWREENLFTRKGNIIGGIANFYRGFMPTVYGVIPYAGVTFCCYEGMKASALERKGWWIYKSGSESKEAKRQLVWWAQLLVGGVSGVIGETISYPLEVIRRQMQVAGTLKTTDGVKRFPTTMEIGRTIYATKGMRGFFVGLSIGFLKVVPLHAVSFYVYEYMKTVLDI</sequence>
<dbReference type="Gene3D" id="1.50.40.10">
    <property type="entry name" value="Mitochondrial carrier domain"/>
    <property type="match status" value="1"/>
</dbReference>
<keyword evidence="7 12" id="KW-1133">Transmembrane helix</keyword>